<feature type="compositionally biased region" description="Acidic residues" evidence="6">
    <location>
        <begin position="644"/>
        <end position="653"/>
    </location>
</feature>
<evidence type="ECO:0000256" key="4">
    <source>
        <dbReference type="ARBA" id="ARBA00022729"/>
    </source>
</evidence>
<keyword evidence="4 7" id="KW-0732">Signal</keyword>
<evidence type="ECO:0000256" key="2">
    <source>
        <dbReference type="ARBA" id="ARBA00022512"/>
    </source>
</evidence>
<dbReference type="InterPro" id="IPR021031">
    <property type="entry name" value="Hyphal-reg_cell_wall_N"/>
</dbReference>
<feature type="compositionally biased region" description="Low complexity" evidence="6">
    <location>
        <begin position="568"/>
        <end position="584"/>
    </location>
</feature>
<feature type="compositionally biased region" description="Low complexity" evidence="6">
    <location>
        <begin position="822"/>
        <end position="835"/>
    </location>
</feature>
<feature type="compositionally biased region" description="Low complexity" evidence="6">
    <location>
        <begin position="686"/>
        <end position="703"/>
    </location>
</feature>
<evidence type="ECO:0000259" key="8">
    <source>
        <dbReference type="Pfam" id="PF11765"/>
    </source>
</evidence>
<feature type="compositionally biased region" description="Low complexity" evidence="6">
    <location>
        <begin position="858"/>
        <end position="872"/>
    </location>
</feature>
<comment type="subcellular location">
    <subcellularLocation>
        <location evidence="1">Secreted</location>
        <location evidence="1">Cell wall</location>
    </subcellularLocation>
</comment>
<feature type="compositionally biased region" description="Polar residues" evidence="6">
    <location>
        <begin position="1077"/>
        <end position="1106"/>
    </location>
</feature>
<dbReference type="EMBL" id="QLNQ01000020">
    <property type="protein sequence ID" value="RCK65555.1"/>
    <property type="molecule type" value="Genomic_DNA"/>
</dbReference>
<proteinExistence type="predicted"/>
<feature type="compositionally biased region" description="Acidic residues" evidence="6">
    <location>
        <begin position="489"/>
        <end position="499"/>
    </location>
</feature>
<feature type="compositionally biased region" description="Low complexity" evidence="6">
    <location>
        <begin position="1623"/>
        <end position="1641"/>
    </location>
</feature>
<evidence type="ECO:0000256" key="6">
    <source>
        <dbReference type="SAM" id="MobiDB-lite"/>
    </source>
</evidence>
<feature type="compositionally biased region" description="Polar residues" evidence="6">
    <location>
        <begin position="1014"/>
        <end position="1036"/>
    </location>
</feature>
<feature type="region of interest" description="Disordered" evidence="6">
    <location>
        <begin position="1355"/>
        <end position="1487"/>
    </location>
</feature>
<feature type="signal peptide" evidence="7">
    <location>
        <begin position="1"/>
        <end position="17"/>
    </location>
</feature>
<dbReference type="OrthoDB" id="4022214at2759"/>
<dbReference type="GO" id="GO:0009277">
    <property type="term" value="C:fungal-type cell wall"/>
    <property type="evidence" value="ECO:0007669"/>
    <property type="project" value="UniProtKB-ARBA"/>
</dbReference>
<name>A0A367YI41_9ASCO</name>
<feature type="compositionally biased region" description="Low complexity" evidence="6">
    <location>
        <begin position="767"/>
        <end position="782"/>
    </location>
</feature>
<evidence type="ECO:0000256" key="3">
    <source>
        <dbReference type="ARBA" id="ARBA00022525"/>
    </source>
</evidence>
<organism evidence="9 10">
    <name type="scientific">Candida viswanathii</name>
    <dbReference type="NCBI Taxonomy" id="5486"/>
    <lineage>
        <taxon>Eukaryota</taxon>
        <taxon>Fungi</taxon>
        <taxon>Dikarya</taxon>
        <taxon>Ascomycota</taxon>
        <taxon>Saccharomycotina</taxon>
        <taxon>Pichiomycetes</taxon>
        <taxon>Debaryomycetaceae</taxon>
        <taxon>Candida/Lodderomyces clade</taxon>
        <taxon>Candida</taxon>
    </lineage>
</organism>
<protein>
    <recommendedName>
        <fullName evidence="8">Hyphally-regulated cell wall protein N-terminal domain-containing protein</fullName>
    </recommendedName>
</protein>
<evidence type="ECO:0000256" key="1">
    <source>
        <dbReference type="ARBA" id="ARBA00004191"/>
    </source>
</evidence>
<evidence type="ECO:0000256" key="7">
    <source>
        <dbReference type="SAM" id="SignalP"/>
    </source>
</evidence>
<sequence>MFWLLPILLLTLRIVEASYNNIVIWHNTITSSERKLKYDGVTILKDASWSIFNNDDFSYVGSFINDASMFLTSTSTSRALKFSDGHSLSTFTNNGLMVLDSRSTSLHASSYLWTGRSFVNTGDLYLVTSASPHSATSSLKSKSVSNSGTIVLYRNPNLKNRGEFVTPHSANEMINNGQICLYNHEFEQSGTISGSGCITIQKNSRVALKTTYTASNQIFVLADTSSILSAPGKEEATYKVAGFGDGNIISIGLKLAGKGKEAPWDYDPQSGILTMRHLSYQKNFQIGKGYDKGFFRVVSSDNTNDALSYAAPVPNGALKADHCPRCQSVIPQAVGVEPGSYTTKYVTVENGMERTATAIVSIEHNAYGDVEIHSIPLGETTDAIKDPITSAFGVVHEVAVGAIETNTVGVVDPDAKPTGVVHGELESNEEGEEKEPSRGDGDGAEQVQEPGLVEPNVPVATPMESKAPQATPTEPNVPDLTDSQGETEPATDNEGETEPTADNQSEPEPSEPATESQAGPEQPVDIIDPTKPDEEKGNATNDKEEESSPTATQPDNHNFGLAPGSNNETPASAIATETTTIATEGVNQETIEPEVSDAEAAQATENLVEPQPEPQLEVSDLVDPATSEPATDDQREPEQSGDNVDLETSEEQDTTTKDKDGELVATATQPDNHNFGIRPGFDKETTTGATTGTTVAEAGNTETTEPEASDTKPNEPEPETDNQGESEQTGDKQDTTTKDKDGELVATAIQPGIHNFGVLPDRHHETTAGATAGTTTTATAAGRPVDSELEGDDDNEEDRQEGGSGAELNGEAGNVDNTQGAGSSSLSESTTTGEPSSEEKKESVQLESASDLSFFGDSQSATTTTTESQATTLNLGAKTEEGNQQAIAPLEVVDPQKPATSDKPEAAITTGQVSGSEGSPEGETTDAPELTMSLELASDLSFSEDVTWDETHSTEVPATGSDTSARFESASEVSFFSDLEQTQLPSSAKKEIQSVAEINGSQITGGVINGQLIAGSSVSENPDLGSASNMETSETPSLVLASEVNIGSESDVNGDPNKSPSTTSKIKEPSRLPNKPASLTVSPDVPTSTSDGTPDHLTSVTDNGTLISEKEPEATFTLESASGILIESDSDDTVATSSSSSDADGSMVLQSPSEIVIAAVSSDVDKLPIAASSAGSSNNNAQASPLSEIPVTVDSQTQPNTLFGQTIAETATKSHDEAEVTHVSTYPDASDVHSAHHSIGSTSPLTFPSHASVAGESMIITAFFSSTIPLDIAFIRTSNDHYTEPSFAESFAETQLFELSHAMTHSTDESTKPVSVVTPPTMTTHVAVETGVMGATGTDDGEVTFVSASQIEIVDSMVTPDGGETTQMSSYDGEPHGSTWVNPSDVSISDDGEYEGTPSASLDSEDGTMTDGPAVTDTSEGSKKGSSTTKKESKSSAKPLKSSSSKKSEETVVYTSSKNTRTKSSSSTTKTKKSSSLTTSSSPTTSTMHVSVIDGSAVVVVGSTTLFLSVADEHSSSSTGPELLNPSAMYISESHTGRHSSSYEGDFAYDASLAAGVPSGSEYEFTETSYDVAIDSVGEHGHHSGDLDEQRGVSPLVHESHQGNQDGNVLHETNKHGQENSEGATTTKDSGSSGATTTTTTHELDPGYSTETDGLKDTSDEYNWHASDADNYHKVPLDKVDLEFDSMCLIESIITVLHNTCHPSATLLFEISATLIGGAAPNAEGRAMSFFPPFAIFAALIFIL</sequence>
<feature type="region of interest" description="Disordered" evidence="6">
    <location>
        <begin position="1127"/>
        <end position="1148"/>
    </location>
</feature>
<feature type="domain" description="Hyphally-regulated cell wall protein N-terminal" evidence="8">
    <location>
        <begin position="19"/>
        <end position="329"/>
    </location>
</feature>
<dbReference type="Pfam" id="PF11765">
    <property type="entry name" value="Hyphal_reg_CWP"/>
    <property type="match status" value="1"/>
</dbReference>
<feature type="region of interest" description="Disordered" evidence="6">
    <location>
        <begin position="946"/>
        <end position="965"/>
    </location>
</feature>
<dbReference type="Proteomes" id="UP000253472">
    <property type="component" value="Unassembled WGS sequence"/>
</dbReference>
<feature type="compositionally biased region" description="Basic and acidic residues" evidence="6">
    <location>
        <begin position="528"/>
        <end position="537"/>
    </location>
</feature>
<keyword evidence="2" id="KW-0134">Cell wall</keyword>
<feature type="region of interest" description="Disordered" evidence="6">
    <location>
        <begin position="409"/>
        <end position="929"/>
    </location>
</feature>
<keyword evidence="5" id="KW-0325">Glycoprotein</keyword>
<comment type="caution">
    <text evidence="9">The sequence shown here is derived from an EMBL/GenBank/DDBJ whole genome shotgun (WGS) entry which is preliminary data.</text>
</comment>
<feature type="compositionally biased region" description="Low complexity" evidence="6">
    <location>
        <begin position="1133"/>
        <end position="1146"/>
    </location>
</feature>
<dbReference type="STRING" id="5486.A0A367YI41"/>
<feature type="compositionally biased region" description="Polar residues" evidence="6">
    <location>
        <begin position="1045"/>
        <end position="1064"/>
    </location>
</feature>
<accession>A0A367YI41</accession>
<keyword evidence="10" id="KW-1185">Reference proteome</keyword>
<reference evidence="9 10" key="1">
    <citation type="submission" date="2018-06" db="EMBL/GenBank/DDBJ databases">
        <title>Whole genome sequencing of Candida tropicalis (genome annotated by CSBL at Korea University).</title>
        <authorList>
            <person name="Ahn J."/>
        </authorList>
    </citation>
    <scope>NUCLEOTIDE SEQUENCE [LARGE SCALE GENOMIC DNA]</scope>
    <source>
        <strain evidence="9 10">ATCC 20962</strain>
    </source>
</reference>
<feature type="chain" id="PRO_5017051726" description="Hyphally-regulated cell wall protein N-terminal domain-containing protein" evidence="7">
    <location>
        <begin position="18"/>
        <end position="1744"/>
    </location>
</feature>
<evidence type="ECO:0000313" key="10">
    <source>
        <dbReference type="Proteomes" id="UP000253472"/>
    </source>
</evidence>
<feature type="region of interest" description="Disordered" evidence="6">
    <location>
        <begin position="1597"/>
        <end position="1656"/>
    </location>
</feature>
<evidence type="ECO:0000256" key="5">
    <source>
        <dbReference type="ARBA" id="ARBA00023180"/>
    </source>
</evidence>
<feature type="compositionally biased region" description="Polar residues" evidence="6">
    <location>
        <begin position="954"/>
        <end position="965"/>
    </location>
</feature>
<evidence type="ECO:0000313" key="9">
    <source>
        <dbReference type="EMBL" id="RCK65555.1"/>
    </source>
</evidence>
<feature type="compositionally biased region" description="Acidic residues" evidence="6">
    <location>
        <begin position="787"/>
        <end position="799"/>
    </location>
</feature>
<feature type="compositionally biased region" description="Low complexity" evidence="6">
    <location>
        <begin position="1455"/>
        <end position="1487"/>
    </location>
</feature>
<feature type="compositionally biased region" description="Low complexity" evidence="6">
    <location>
        <begin position="1436"/>
        <end position="1445"/>
    </location>
</feature>
<gene>
    <name evidence="9" type="ORF">Cantr_01216</name>
</gene>
<feature type="region of interest" description="Disordered" evidence="6">
    <location>
        <begin position="1014"/>
        <end position="1113"/>
    </location>
</feature>
<keyword evidence="3" id="KW-0964">Secreted</keyword>
<feature type="compositionally biased region" description="Basic and acidic residues" evidence="6">
    <location>
        <begin position="729"/>
        <end position="743"/>
    </location>
</feature>